<keyword evidence="6 10" id="KW-1133">Transmembrane helix</keyword>
<accession>A0AAD4N7D4</accession>
<evidence type="ECO:0000313" key="11">
    <source>
        <dbReference type="EMBL" id="KAI1717341.1"/>
    </source>
</evidence>
<protein>
    <recommendedName>
        <fullName evidence="10">Sidoreflexin</fullName>
    </recommendedName>
</protein>
<gene>
    <name evidence="11" type="ORF">DdX_07083</name>
</gene>
<dbReference type="PANTHER" id="PTHR11153">
    <property type="entry name" value="SIDEROFLEXIN"/>
    <property type="match status" value="1"/>
</dbReference>
<dbReference type="NCBIfam" id="TIGR00798">
    <property type="entry name" value="mtc"/>
    <property type="match status" value="1"/>
</dbReference>
<proteinExistence type="inferred from homology"/>
<comment type="subcellular location">
    <subcellularLocation>
        <location evidence="1 10">Mitochondrion membrane</location>
        <topology evidence="1 10">Multi-pass membrane protein</topology>
    </subcellularLocation>
</comment>
<evidence type="ECO:0000256" key="3">
    <source>
        <dbReference type="ARBA" id="ARBA00022448"/>
    </source>
</evidence>
<feature type="transmembrane region" description="Helical" evidence="10">
    <location>
        <begin position="183"/>
        <end position="201"/>
    </location>
</feature>
<evidence type="ECO:0000256" key="10">
    <source>
        <dbReference type="RuleBase" id="RU362000"/>
    </source>
</evidence>
<dbReference type="EMBL" id="JAKKPZ010000009">
    <property type="protein sequence ID" value="KAI1717341.1"/>
    <property type="molecule type" value="Genomic_DNA"/>
</dbReference>
<keyword evidence="12" id="KW-1185">Reference proteome</keyword>
<keyword evidence="3" id="KW-0813">Transport</keyword>
<evidence type="ECO:0000256" key="9">
    <source>
        <dbReference type="ARBA" id="ARBA00036416"/>
    </source>
</evidence>
<dbReference type="GO" id="GO:0005743">
    <property type="term" value="C:mitochondrial inner membrane"/>
    <property type="evidence" value="ECO:0007669"/>
    <property type="project" value="TreeGrafter"/>
</dbReference>
<dbReference type="AlphaFoldDB" id="A0AAD4N7D4"/>
<evidence type="ECO:0000256" key="7">
    <source>
        <dbReference type="ARBA" id="ARBA00023128"/>
    </source>
</evidence>
<organism evidence="11 12">
    <name type="scientific">Ditylenchus destructor</name>
    <dbReference type="NCBI Taxonomy" id="166010"/>
    <lineage>
        <taxon>Eukaryota</taxon>
        <taxon>Metazoa</taxon>
        <taxon>Ecdysozoa</taxon>
        <taxon>Nematoda</taxon>
        <taxon>Chromadorea</taxon>
        <taxon>Rhabditida</taxon>
        <taxon>Tylenchina</taxon>
        <taxon>Tylenchomorpha</taxon>
        <taxon>Sphaerularioidea</taxon>
        <taxon>Anguinidae</taxon>
        <taxon>Anguininae</taxon>
        <taxon>Ditylenchus</taxon>
    </lineage>
</organism>
<keyword evidence="8 10" id="KW-0472">Membrane</keyword>
<keyword evidence="7 10" id="KW-0496">Mitochondrion</keyword>
<dbReference type="Proteomes" id="UP001201812">
    <property type="component" value="Unassembled WGS sequence"/>
</dbReference>
<evidence type="ECO:0000256" key="6">
    <source>
        <dbReference type="ARBA" id="ARBA00022989"/>
    </source>
</evidence>
<reference evidence="11" key="1">
    <citation type="submission" date="2022-01" db="EMBL/GenBank/DDBJ databases">
        <title>Genome Sequence Resource for Two Populations of Ditylenchus destructor, the Migratory Endoparasitic Phytonematode.</title>
        <authorList>
            <person name="Zhang H."/>
            <person name="Lin R."/>
            <person name="Xie B."/>
        </authorList>
    </citation>
    <scope>NUCLEOTIDE SEQUENCE</scope>
    <source>
        <strain evidence="11">BazhouSP</strain>
    </source>
</reference>
<evidence type="ECO:0000256" key="4">
    <source>
        <dbReference type="ARBA" id="ARBA00022692"/>
    </source>
</evidence>
<evidence type="ECO:0000256" key="2">
    <source>
        <dbReference type="ARBA" id="ARBA00005974"/>
    </source>
</evidence>
<keyword evidence="5" id="KW-0029">Amino-acid transport</keyword>
<comment type="caution">
    <text evidence="10">Lacks conserved residue(s) required for the propagation of feature annotation.</text>
</comment>
<keyword evidence="4 10" id="KW-0812">Transmembrane</keyword>
<dbReference type="InterPro" id="IPR004686">
    <property type="entry name" value="Mtc"/>
</dbReference>
<comment type="similarity">
    <text evidence="2 10">Belongs to the sideroflexin family.</text>
</comment>
<dbReference type="Pfam" id="PF03820">
    <property type="entry name" value="SFXNs"/>
    <property type="match status" value="1"/>
</dbReference>
<evidence type="ECO:0000256" key="5">
    <source>
        <dbReference type="ARBA" id="ARBA00022970"/>
    </source>
</evidence>
<dbReference type="PANTHER" id="PTHR11153:SF20">
    <property type="entry name" value="SIDEROFLEXIN-3"/>
    <property type="match status" value="1"/>
</dbReference>
<comment type="caution">
    <text evidence="11">The sequence shown here is derived from an EMBL/GenBank/DDBJ whole genome shotgun (WGS) entry which is preliminary data.</text>
</comment>
<evidence type="ECO:0000256" key="8">
    <source>
        <dbReference type="ARBA" id="ARBA00023136"/>
    </source>
</evidence>
<name>A0AAD4N7D4_9BILA</name>
<comment type="catalytic activity">
    <reaction evidence="9">
        <text>L-serine(in) = L-serine(out)</text>
        <dbReference type="Rhea" id="RHEA:35031"/>
        <dbReference type="ChEBI" id="CHEBI:33384"/>
    </reaction>
</comment>
<dbReference type="GO" id="GO:0140300">
    <property type="term" value="P:serine import into mitochondrion"/>
    <property type="evidence" value="ECO:0007669"/>
    <property type="project" value="TreeGrafter"/>
</dbReference>
<sequence length="330" mass="36675">MAHNELVLELVRRGLAPDISKPKWDQSTFQGRAQHFFAVTNPLNLFASNQQLEKSREIVTGYRKGDFPSNLTVEELWRAKNLYDSAYHPQTGEKLILIGRMSAQMPCNTIITAAMLTFYKSTPGVMLCQWTNQTFNAIVNYSNRSGDGDGSSSQFLKAYLCATGGAMSVALGLTAAARKMPPLYGRLVPFCAVALANAINIPMMRQKEFTDGISLMDKDGIEIDKSTKVAGYAIPQVVISRIGMATPYMVLTPVIINQLDKKAWFKARPWLPPLFQTVICGCILSLSTPLCCAIFPQIRSIKTEDLEPSVRERINRLPNPPEVVYYNKGL</sequence>
<dbReference type="GO" id="GO:0015075">
    <property type="term" value="F:monoatomic ion transmembrane transporter activity"/>
    <property type="evidence" value="ECO:0007669"/>
    <property type="project" value="InterPro"/>
</dbReference>
<evidence type="ECO:0000256" key="1">
    <source>
        <dbReference type="ARBA" id="ARBA00004225"/>
    </source>
</evidence>
<evidence type="ECO:0000313" key="12">
    <source>
        <dbReference type="Proteomes" id="UP001201812"/>
    </source>
</evidence>